<accession>A0A0B0PBM5</accession>
<protein>
    <submittedName>
        <fullName evidence="1">Uncharacterized protein</fullName>
    </submittedName>
</protein>
<evidence type="ECO:0000313" key="2">
    <source>
        <dbReference type="Proteomes" id="UP000032142"/>
    </source>
</evidence>
<dbReference type="AlphaFoldDB" id="A0A0B0PBM5"/>
<name>A0A0B0PBM5_GOSAR</name>
<organism evidence="1 2">
    <name type="scientific">Gossypium arboreum</name>
    <name type="common">Tree cotton</name>
    <name type="synonym">Gossypium nanking</name>
    <dbReference type="NCBI Taxonomy" id="29729"/>
    <lineage>
        <taxon>Eukaryota</taxon>
        <taxon>Viridiplantae</taxon>
        <taxon>Streptophyta</taxon>
        <taxon>Embryophyta</taxon>
        <taxon>Tracheophyta</taxon>
        <taxon>Spermatophyta</taxon>
        <taxon>Magnoliopsida</taxon>
        <taxon>eudicotyledons</taxon>
        <taxon>Gunneridae</taxon>
        <taxon>Pentapetalae</taxon>
        <taxon>rosids</taxon>
        <taxon>malvids</taxon>
        <taxon>Malvales</taxon>
        <taxon>Malvaceae</taxon>
        <taxon>Malvoideae</taxon>
        <taxon>Gossypium</taxon>
    </lineage>
</organism>
<dbReference type="Proteomes" id="UP000032142">
    <property type="component" value="Unassembled WGS sequence"/>
</dbReference>
<proteinExistence type="predicted"/>
<gene>
    <name evidence="1" type="ORF">F383_30475</name>
</gene>
<keyword evidence="2" id="KW-1185">Reference proteome</keyword>
<dbReference type="EMBL" id="KN427951">
    <property type="protein sequence ID" value="KHG24208.1"/>
    <property type="molecule type" value="Genomic_DNA"/>
</dbReference>
<reference evidence="2" key="1">
    <citation type="submission" date="2014-09" db="EMBL/GenBank/DDBJ databases">
        <authorList>
            <person name="Mudge J."/>
            <person name="Ramaraj T."/>
            <person name="Lindquist I.E."/>
            <person name="Bharti A.K."/>
            <person name="Sundararajan A."/>
            <person name="Cameron C.T."/>
            <person name="Woodward J.E."/>
            <person name="May G.D."/>
            <person name="Brubaker C."/>
            <person name="Broadhvest J."/>
            <person name="Wilkins T.A."/>
        </authorList>
    </citation>
    <scope>NUCLEOTIDE SEQUENCE</scope>
    <source>
        <strain evidence="2">cv. AKA8401</strain>
    </source>
</reference>
<evidence type="ECO:0000313" key="1">
    <source>
        <dbReference type="EMBL" id="KHG24208.1"/>
    </source>
</evidence>
<sequence length="42" mass="4971">MRLRVRPSLGRWHRYVITCKTTYGALALYDICDYSSNLFNSE</sequence>